<name>A0A804RJ47_MAIZE</name>
<proteinExistence type="evidence at protein level"/>
<keyword evidence="12" id="KW-1267">Proteomics identification</keyword>
<dbReference type="SUPFAM" id="SSF46785">
    <property type="entry name" value="Winged helix' DNA-binding domain"/>
    <property type="match status" value="1"/>
</dbReference>
<keyword evidence="5" id="KW-0539">Nucleus</keyword>
<dbReference type="CDD" id="cd21793">
    <property type="entry name" value="Rad21_Rec8_M_AtSYN1-like"/>
    <property type="match status" value="1"/>
</dbReference>
<dbReference type="PANTHER" id="PTHR12585:SF73">
    <property type="entry name" value="SISTER CHROMATID COHESION 1 PROTEIN 2"/>
    <property type="match status" value="1"/>
</dbReference>
<sequence length="871" mass="98128">MSPRNPQTEGQSRHLHTPESRLTSHSCPPPRLLLPLEALPVFSSDRHSHSRTPQKPSKNQQPAPPRARSARSLWFSTPGARWRSLRPRRRRRRRSAFRASGGYEGGAEMVHSNALLWKKGPVHTVWKASFCKESELSRDKVAGTDIVASVGEIMLDVRSPHGLHLAVLAKLLFGIVRIFSKKMEFLLHDFNELSRSFRLSQLAEPTLPSGRLTLGVLKQANKDVRVGRLVVGQQNTCKVQKTVHAVRTTEVSSAISSEGHSVRVETEVTLGISVVIKETRLPDGLPTFTIPRSFELDSFNLGIAEDIDDEGDDHHQLAHQDILLRDERHHAPYFYEPYQRVSCSYAVDSAGFLPEYIALPNNILDFTEGGKSEIENKNADSAWFTPLKDVLPPEMMGMVAEAKDLAKESKTGDNSVRQVNMNENNRGSDCTMISIPLQESQELQCSDNALENMACGSRSANYTTTEASENDSLENTAPPAAVFPVLGSDTGEESLKPLVRKCKIRPDNELSPSTPEPLQEDTPGPSSSRFRVRTPAKTEKSQSTRKRRRALLYRKQDYIWTERESQQRVRRKLTWSLFDDEGTVLLNEMLRGAIEDASDLVQQRRKAPHTHLDIWRVAKLGSLSYTFMDPLIPYQTSIPLARVTAPEAPKSSYEESVKARRRLSYEQSESIHVCKDTGSTERENTLDTSRKRKLKEPIDSEVRVDCQTESWPVQDEVCTCNEDTIKEKSAQVKADEPSSKVPLKNGLHESENQILLHTEVLNAAVDNIDENIIVDEGHSTDEGLQNSTRTRKIASILHQLFLDQKRKEGTTTLSLSQVLEGTKRKIAALFFYETLVLKNRGLVEVKQEHHYDDIILSETPKLKAELQRCRN</sequence>
<dbReference type="GO" id="GO:0007059">
    <property type="term" value="P:chromosome segregation"/>
    <property type="evidence" value="ECO:0007669"/>
    <property type="project" value="UniProtKB-KW"/>
</dbReference>
<evidence type="ECO:0000256" key="2">
    <source>
        <dbReference type="ARBA" id="ARBA00009870"/>
    </source>
</evidence>
<dbReference type="InParanoid" id="A0A804RJ47"/>
<feature type="compositionally biased region" description="Basic and acidic residues" evidence="7">
    <location>
        <begin position="672"/>
        <end position="691"/>
    </location>
</feature>
<dbReference type="InterPro" id="IPR023093">
    <property type="entry name" value="ScpA-like_C"/>
</dbReference>
<accession>A0A804RJ47</accession>
<evidence type="ECO:0000259" key="9">
    <source>
        <dbReference type="Pfam" id="PF04825"/>
    </source>
</evidence>
<evidence type="ECO:0000256" key="5">
    <source>
        <dbReference type="ARBA" id="ARBA00023242"/>
    </source>
</evidence>
<feature type="region of interest" description="Disordered" evidence="7">
    <location>
        <begin position="670"/>
        <end position="691"/>
    </location>
</feature>
<dbReference type="EnsemblPlants" id="Zm00001eb425440_T002">
    <property type="protein sequence ID" value="Zm00001eb425440_P002"/>
    <property type="gene ID" value="Zm00001eb425440"/>
</dbReference>
<evidence type="ECO:0000256" key="4">
    <source>
        <dbReference type="ARBA" id="ARBA00022829"/>
    </source>
</evidence>
<dbReference type="Gramene" id="Zm00001eb425440_T002">
    <property type="protein sequence ID" value="Zm00001eb425440_P002"/>
    <property type="gene ID" value="Zm00001eb425440"/>
</dbReference>
<dbReference type="GO" id="GO:0005634">
    <property type="term" value="C:nucleus"/>
    <property type="evidence" value="ECO:0007669"/>
    <property type="project" value="UniProtKB-SubCell"/>
</dbReference>
<reference evidence="10" key="3">
    <citation type="submission" date="2021-05" db="UniProtKB">
        <authorList>
            <consortium name="EnsemblPlants"/>
        </authorList>
    </citation>
    <scope>IDENTIFICATION</scope>
    <source>
        <strain evidence="10">cv. B73</strain>
    </source>
</reference>
<evidence type="ECO:0000313" key="10">
    <source>
        <dbReference type="EnsemblPlants" id="Zm00001eb425440_P002"/>
    </source>
</evidence>
<feature type="compositionally biased region" description="Polar residues" evidence="7">
    <location>
        <begin position="51"/>
        <end position="61"/>
    </location>
</feature>
<gene>
    <name evidence="10" type="primary">LOC103641790</name>
</gene>
<keyword evidence="4" id="KW-0159">Chromosome partition</keyword>
<dbReference type="GO" id="GO:0008278">
    <property type="term" value="C:cohesin complex"/>
    <property type="evidence" value="ECO:0000318"/>
    <property type="project" value="GO_Central"/>
</dbReference>
<dbReference type="FunFam" id="1.10.10.580:FF:000002">
    <property type="entry name" value="Sister chromatid cohesion 1 protein 4"/>
    <property type="match status" value="1"/>
</dbReference>
<evidence type="ECO:0000259" key="8">
    <source>
        <dbReference type="Pfam" id="PF04824"/>
    </source>
</evidence>
<dbReference type="AlphaFoldDB" id="A0A804RJ47"/>
<dbReference type="Proteomes" id="UP000007305">
    <property type="component" value="Chromosome 10"/>
</dbReference>
<feature type="region of interest" description="Disordered" evidence="7">
    <location>
        <begin position="463"/>
        <end position="490"/>
    </location>
</feature>
<dbReference type="Gene3D" id="1.10.10.580">
    <property type="entry name" value="Structural maintenance of chromosome 1. Chain E"/>
    <property type="match status" value="1"/>
</dbReference>
<dbReference type="InterPro" id="IPR006910">
    <property type="entry name" value="Rad21_Rec8_N"/>
</dbReference>
<comment type="similarity">
    <text evidence="2">Belongs to the rad21 family.</text>
</comment>
<protein>
    <recommendedName>
        <fullName evidence="13">Sister chromatid cohesion 1 protein 2</fullName>
    </recommendedName>
</protein>
<feature type="compositionally biased region" description="Polar residues" evidence="7">
    <location>
        <begin position="1"/>
        <end position="10"/>
    </location>
</feature>
<reference evidence="11" key="1">
    <citation type="journal article" date="2009" name="Science">
        <title>The B73 maize genome: complexity, diversity, and dynamics.</title>
        <authorList>
            <person name="Schnable P.S."/>
            <person name="Ware D."/>
            <person name="Fulton R.S."/>
            <person name="Stein J.C."/>
            <person name="Wei F."/>
            <person name="Pasternak S."/>
            <person name="Liang C."/>
            <person name="Zhang J."/>
            <person name="Fulton L."/>
            <person name="Graves T.A."/>
            <person name="Minx P."/>
            <person name="Reily A.D."/>
            <person name="Courtney L."/>
            <person name="Kruchowski S.S."/>
            <person name="Tomlinson C."/>
            <person name="Strong C."/>
            <person name="Delehaunty K."/>
            <person name="Fronick C."/>
            <person name="Courtney B."/>
            <person name="Rock S.M."/>
            <person name="Belter E."/>
            <person name="Du F."/>
            <person name="Kim K."/>
            <person name="Abbott R.M."/>
            <person name="Cotton M."/>
            <person name="Levy A."/>
            <person name="Marchetto P."/>
            <person name="Ochoa K."/>
            <person name="Jackson S.M."/>
            <person name="Gillam B."/>
            <person name="Chen W."/>
            <person name="Yan L."/>
            <person name="Higginbotham J."/>
            <person name="Cardenas M."/>
            <person name="Waligorski J."/>
            <person name="Applebaum E."/>
            <person name="Phelps L."/>
            <person name="Falcone J."/>
            <person name="Kanchi K."/>
            <person name="Thane T."/>
            <person name="Scimone A."/>
            <person name="Thane N."/>
            <person name="Henke J."/>
            <person name="Wang T."/>
            <person name="Ruppert J."/>
            <person name="Shah N."/>
            <person name="Rotter K."/>
            <person name="Hodges J."/>
            <person name="Ingenthron E."/>
            <person name="Cordes M."/>
            <person name="Kohlberg S."/>
            <person name="Sgro J."/>
            <person name="Delgado B."/>
            <person name="Mead K."/>
            <person name="Chinwalla A."/>
            <person name="Leonard S."/>
            <person name="Crouse K."/>
            <person name="Collura K."/>
            <person name="Kudrna D."/>
            <person name="Currie J."/>
            <person name="He R."/>
            <person name="Angelova A."/>
            <person name="Rajasekar S."/>
            <person name="Mueller T."/>
            <person name="Lomeli R."/>
            <person name="Scara G."/>
            <person name="Ko A."/>
            <person name="Delaney K."/>
            <person name="Wissotski M."/>
            <person name="Lopez G."/>
            <person name="Campos D."/>
            <person name="Braidotti M."/>
            <person name="Ashley E."/>
            <person name="Golser W."/>
            <person name="Kim H."/>
            <person name="Lee S."/>
            <person name="Lin J."/>
            <person name="Dujmic Z."/>
            <person name="Kim W."/>
            <person name="Talag J."/>
            <person name="Zuccolo A."/>
            <person name="Fan C."/>
            <person name="Sebastian A."/>
            <person name="Kramer M."/>
            <person name="Spiegel L."/>
            <person name="Nascimento L."/>
            <person name="Zutavern T."/>
            <person name="Miller B."/>
            <person name="Ambroise C."/>
            <person name="Muller S."/>
            <person name="Spooner W."/>
            <person name="Narechania A."/>
            <person name="Ren L."/>
            <person name="Wei S."/>
            <person name="Kumari S."/>
            <person name="Faga B."/>
            <person name="Levy M.J."/>
            <person name="McMahan L."/>
            <person name="Van Buren P."/>
            <person name="Vaughn M.W."/>
            <person name="Ying K."/>
            <person name="Yeh C.-T."/>
            <person name="Emrich S.J."/>
            <person name="Jia Y."/>
            <person name="Kalyanaraman A."/>
            <person name="Hsia A.-P."/>
            <person name="Barbazuk W.B."/>
            <person name="Baucom R.S."/>
            <person name="Brutnell T.P."/>
            <person name="Carpita N.C."/>
            <person name="Chaparro C."/>
            <person name="Chia J.-M."/>
            <person name="Deragon J.-M."/>
            <person name="Estill J.C."/>
            <person name="Fu Y."/>
            <person name="Jeddeloh J.A."/>
            <person name="Han Y."/>
            <person name="Lee H."/>
            <person name="Li P."/>
            <person name="Lisch D.R."/>
            <person name="Liu S."/>
            <person name="Liu Z."/>
            <person name="Nagel D.H."/>
            <person name="McCann M.C."/>
            <person name="SanMiguel P."/>
            <person name="Myers A.M."/>
            <person name="Nettleton D."/>
            <person name="Nguyen J."/>
            <person name="Penning B.W."/>
            <person name="Ponnala L."/>
            <person name="Schneider K.L."/>
            <person name="Schwartz D.C."/>
            <person name="Sharma A."/>
            <person name="Soderlund C."/>
            <person name="Springer N.M."/>
            <person name="Sun Q."/>
            <person name="Wang H."/>
            <person name="Waterman M."/>
            <person name="Westerman R."/>
            <person name="Wolfgruber T.K."/>
            <person name="Yang L."/>
            <person name="Yu Y."/>
            <person name="Zhang L."/>
            <person name="Zhou S."/>
            <person name="Zhu Q."/>
            <person name="Bennetzen J.L."/>
            <person name="Dawe R.K."/>
            <person name="Jiang J."/>
            <person name="Jiang N."/>
            <person name="Presting G.G."/>
            <person name="Wessler S.R."/>
            <person name="Aluru S."/>
            <person name="Martienssen R.A."/>
            <person name="Clifton S.W."/>
            <person name="McCombie W.R."/>
            <person name="Wing R.A."/>
            <person name="Wilson R.K."/>
        </authorList>
    </citation>
    <scope>NUCLEOTIDE SEQUENCE [LARGE SCALE GENOMIC DNA]</scope>
    <source>
        <strain evidence="11">cv. B73</strain>
    </source>
</reference>
<keyword evidence="3" id="KW-0132">Cell division</keyword>
<dbReference type="Pfam" id="PF04824">
    <property type="entry name" value="Rad21_Rec8"/>
    <property type="match status" value="1"/>
</dbReference>
<evidence type="ECO:0007829" key="12">
    <source>
        <dbReference type="PeptideAtlas" id="A0A804RJ47"/>
    </source>
</evidence>
<dbReference type="GO" id="GO:0007062">
    <property type="term" value="P:sister chromatid cohesion"/>
    <property type="evidence" value="ECO:0000318"/>
    <property type="project" value="GO_Central"/>
</dbReference>
<dbReference type="GO" id="GO:0003682">
    <property type="term" value="F:chromatin binding"/>
    <property type="evidence" value="ECO:0000318"/>
    <property type="project" value="GO_Central"/>
</dbReference>
<feature type="region of interest" description="Disordered" evidence="7">
    <location>
        <begin position="1"/>
        <end position="72"/>
    </location>
</feature>
<dbReference type="InterPro" id="IPR039781">
    <property type="entry name" value="Rad21/Rec8-like"/>
</dbReference>
<evidence type="ECO:0000256" key="1">
    <source>
        <dbReference type="ARBA" id="ARBA00004123"/>
    </source>
</evidence>
<feature type="domain" description="Rad21/Rec8-like protein N-terminal" evidence="9">
    <location>
        <begin position="109"/>
        <end position="199"/>
    </location>
</feature>
<comment type="subcellular location">
    <subcellularLocation>
        <location evidence="1">Nucleus</location>
    </subcellularLocation>
</comment>
<evidence type="ECO:0008006" key="13">
    <source>
        <dbReference type="Google" id="ProtNLM"/>
    </source>
</evidence>
<dbReference type="InterPro" id="IPR036390">
    <property type="entry name" value="WH_DNA-bd_sf"/>
</dbReference>
<evidence type="ECO:0000256" key="6">
    <source>
        <dbReference type="ARBA" id="ARBA00064543"/>
    </source>
</evidence>
<keyword evidence="3" id="KW-0498">Mitosis</keyword>
<comment type="subunit">
    <text evidence="6">Component of the cohesin complex.</text>
</comment>
<evidence type="ECO:0000313" key="11">
    <source>
        <dbReference type="Proteomes" id="UP000007305"/>
    </source>
</evidence>
<evidence type="ECO:0000256" key="7">
    <source>
        <dbReference type="SAM" id="MobiDB-lite"/>
    </source>
</evidence>
<organism evidence="10 11">
    <name type="scientific">Zea mays</name>
    <name type="common">Maize</name>
    <dbReference type="NCBI Taxonomy" id="4577"/>
    <lineage>
        <taxon>Eukaryota</taxon>
        <taxon>Viridiplantae</taxon>
        <taxon>Streptophyta</taxon>
        <taxon>Embryophyta</taxon>
        <taxon>Tracheophyta</taxon>
        <taxon>Spermatophyta</taxon>
        <taxon>Magnoliopsida</taxon>
        <taxon>Liliopsida</taxon>
        <taxon>Poales</taxon>
        <taxon>Poaceae</taxon>
        <taxon>PACMAD clade</taxon>
        <taxon>Panicoideae</taxon>
        <taxon>Andropogonodae</taxon>
        <taxon>Andropogoneae</taxon>
        <taxon>Tripsacinae</taxon>
        <taxon>Zea</taxon>
    </lineage>
</organism>
<dbReference type="PANTHER" id="PTHR12585">
    <property type="entry name" value="SCC1 / RAD21 FAMILY MEMBER"/>
    <property type="match status" value="1"/>
</dbReference>
<feature type="domain" description="Rad21/Rec8-like protein C-terminal eukaryotic" evidence="8">
    <location>
        <begin position="811"/>
        <end position="862"/>
    </location>
</feature>
<dbReference type="Pfam" id="PF04825">
    <property type="entry name" value="Rad21_Rec8_N"/>
    <property type="match status" value="1"/>
</dbReference>
<feature type="region of interest" description="Disordered" evidence="7">
    <location>
        <begin position="503"/>
        <end position="547"/>
    </location>
</feature>
<dbReference type="InterPro" id="IPR006909">
    <property type="entry name" value="Rad21/Rec8_C_eu"/>
</dbReference>
<reference evidence="10" key="2">
    <citation type="submission" date="2019-07" db="EMBL/GenBank/DDBJ databases">
        <authorList>
            <person name="Seetharam A."/>
            <person name="Woodhouse M."/>
            <person name="Cannon E."/>
        </authorList>
    </citation>
    <scope>NUCLEOTIDE SEQUENCE [LARGE SCALE GENOMIC DNA]</scope>
    <source>
        <strain evidence="10">cv. B73</strain>
    </source>
</reference>
<keyword evidence="3" id="KW-0131">Cell cycle</keyword>
<keyword evidence="11" id="KW-1185">Reference proteome</keyword>
<evidence type="ECO:0000256" key="3">
    <source>
        <dbReference type="ARBA" id="ARBA00022776"/>
    </source>
</evidence>
<dbReference type="GO" id="GO:1990414">
    <property type="term" value="P:replication-born double-strand break repair via sister chromatid exchange"/>
    <property type="evidence" value="ECO:0000318"/>
    <property type="project" value="GO_Central"/>
</dbReference>